<feature type="region of interest" description="Disordered" evidence="1">
    <location>
        <begin position="15"/>
        <end position="58"/>
    </location>
</feature>
<evidence type="ECO:0000256" key="1">
    <source>
        <dbReference type="SAM" id="MobiDB-lite"/>
    </source>
</evidence>
<name>A0A1G6Z3F9_9PSEU</name>
<reference evidence="2 3" key="1">
    <citation type="submission" date="2016-10" db="EMBL/GenBank/DDBJ databases">
        <authorList>
            <person name="de Groot N.N."/>
        </authorList>
    </citation>
    <scope>NUCLEOTIDE SEQUENCE [LARGE SCALE GENOMIC DNA]</scope>
    <source>
        <strain evidence="2 3">CGMCC 4.5506</strain>
    </source>
</reference>
<dbReference type="STRING" id="530584.SAMN05421630_11595"/>
<accession>A0A1G6Z3F9</accession>
<protein>
    <submittedName>
        <fullName evidence="2">Uncharacterized protein</fullName>
    </submittedName>
</protein>
<evidence type="ECO:0000313" key="2">
    <source>
        <dbReference type="EMBL" id="SDD97022.1"/>
    </source>
</evidence>
<keyword evidence="3" id="KW-1185">Reference proteome</keyword>
<dbReference type="EMBL" id="FMZE01000015">
    <property type="protein sequence ID" value="SDD97022.1"/>
    <property type="molecule type" value="Genomic_DNA"/>
</dbReference>
<gene>
    <name evidence="2" type="ORF">SAMN05421630_11595</name>
</gene>
<evidence type="ECO:0000313" key="3">
    <source>
        <dbReference type="Proteomes" id="UP000199494"/>
    </source>
</evidence>
<organism evidence="2 3">
    <name type="scientific">Prauserella marina</name>
    <dbReference type="NCBI Taxonomy" id="530584"/>
    <lineage>
        <taxon>Bacteria</taxon>
        <taxon>Bacillati</taxon>
        <taxon>Actinomycetota</taxon>
        <taxon>Actinomycetes</taxon>
        <taxon>Pseudonocardiales</taxon>
        <taxon>Pseudonocardiaceae</taxon>
        <taxon>Prauserella</taxon>
    </lineage>
</organism>
<proteinExistence type="predicted"/>
<dbReference type="AlphaFoldDB" id="A0A1G6Z3F9"/>
<dbReference type="Proteomes" id="UP000199494">
    <property type="component" value="Unassembled WGS sequence"/>
</dbReference>
<sequence length="123" mass="12990">MGPYPPGPSWAGFTLFAGRSKPPHRLPGSGVTLEPVTTSGDGPRVPGPGPGPGDEASETGAVLDEVAAAFAGARVAMDNLRRTWDTGLAETLRQLDQICERTDQLVAQVTGNLDLLRRVTNRR</sequence>